<dbReference type="InterPro" id="IPR026888">
    <property type="entry name" value="AcetylCoA_hyd_C"/>
</dbReference>
<evidence type="ECO:0000313" key="2">
    <source>
        <dbReference type="EMBL" id="NPT57161.1"/>
    </source>
</evidence>
<evidence type="ECO:0000313" key="3">
    <source>
        <dbReference type="Proteomes" id="UP000655523"/>
    </source>
</evidence>
<dbReference type="Gene3D" id="3.40.1080.20">
    <property type="entry name" value="Acetyl-CoA hydrolase/transferase C-terminal domain"/>
    <property type="match status" value="1"/>
</dbReference>
<comment type="caution">
    <text evidence="2">The sequence shown here is derived from an EMBL/GenBank/DDBJ whole genome shotgun (WGS) entry which is preliminary data.</text>
</comment>
<dbReference type="InterPro" id="IPR037171">
    <property type="entry name" value="NagB/RpiA_transferase-like"/>
</dbReference>
<dbReference type="InterPro" id="IPR038460">
    <property type="entry name" value="AcetylCoA_hyd_C_sf"/>
</dbReference>
<name>A0A972NP34_9BURK</name>
<dbReference type="SUPFAM" id="SSF100950">
    <property type="entry name" value="NagB/RpiA/CoA transferase-like"/>
    <property type="match status" value="2"/>
</dbReference>
<evidence type="ECO:0000259" key="1">
    <source>
        <dbReference type="Pfam" id="PF13336"/>
    </source>
</evidence>
<feature type="domain" description="Acetyl-CoA hydrolase/transferase C-terminal" evidence="1">
    <location>
        <begin position="256"/>
        <end position="407"/>
    </location>
</feature>
<accession>A0A972NP34</accession>
<proteinExistence type="predicted"/>
<dbReference type="EMBL" id="WOEZ01000117">
    <property type="protein sequence ID" value="NPT57161.1"/>
    <property type="molecule type" value="Genomic_DNA"/>
</dbReference>
<dbReference type="Gene3D" id="3.40.1080.10">
    <property type="entry name" value="Glutaconate Coenzyme A-transferase"/>
    <property type="match status" value="1"/>
</dbReference>
<sequence length="416" mass="44015">MACHLDVLLSAFRSGRTIYIPGATGESRALATALRDQPEVSAGVRFVSGLVPGMNETLDYGGLAPDCTVTTFMLPACMRDSFAQGRVTLLPRTYWGAARYLQAIACDVAVAHVAPPNADGLCSLGVASDFTPLVWPNAMFKVLLINPAMPILPRARMLSIADADLVVTLEGPLVEAPVARETETAAAIARTVAALIPDGAHIQTGIGSAPDRVWTFLRDHRGLVLRSGMANGGLRELAEAGALADGGAHLAGIAYGSVDFYNWLQDTDLVEFATTLETHGLPALIDTPRLHSINSALEVDLFGQVNVEWQGNALSSGVGGGPDFMRAATFSPGGRSIIALPATAERGMVSRIVARLARPSVSVARSDIDTVVTEHGVAELRDKGIDERAQALITVAAPQFRAELEEEWRALRATFG</sequence>
<dbReference type="GO" id="GO:0008775">
    <property type="term" value="F:acetate CoA-transferase activity"/>
    <property type="evidence" value="ECO:0007669"/>
    <property type="project" value="InterPro"/>
</dbReference>
<dbReference type="AlphaFoldDB" id="A0A972NP34"/>
<reference evidence="2 3" key="1">
    <citation type="submission" date="2019-11" db="EMBL/GenBank/DDBJ databases">
        <title>Metabolism of dissolved organic matter in forest soils.</title>
        <authorList>
            <person name="Cyle K.T."/>
            <person name="Wilhelm R.C."/>
            <person name="Martinez C.E."/>
        </authorList>
    </citation>
    <scope>NUCLEOTIDE SEQUENCE [LARGE SCALE GENOMIC DNA]</scope>
    <source>
        <strain evidence="2 3">5N</strain>
    </source>
</reference>
<dbReference type="Gene3D" id="3.30.750.70">
    <property type="entry name" value="4-hydroxybutyrate coenzyme like domains"/>
    <property type="match status" value="1"/>
</dbReference>
<dbReference type="PANTHER" id="PTHR21432:SF20">
    <property type="entry name" value="ACETYL-COA HYDROLASE"/>
    <property type="match status" value="1"/>
</dbReference>
<dbReference type="Proteomes" id="UP000655523">
    <property type="component" value="Unassembled WGS sequence"/>
</dbReference>
<protein>
    <recommendedName>
        <fullName evidence="1">Acetyl-CoA hydrolase/transferase C-terminal domain-containing protein</fullName>
    </recommendedName>
</protein>
<dbReference type="InterPro" id="IPR046433">
    <property type="entry name" value="ActCoA_hydro"/>
</dbReference>
<organism evidence="2 3">
    <name type="scientific">Paraburkholderia elongata</name>
    <dbReference type="NCBI Taxonomy" id="2675747"/>
    <lineage>
        <taxon>Bacteria</taxon>
        <taxon>Pseudomonadati</taxon>
        <taxon>Pseudomonadota</taxon>
        <taxon>Betaproteobacteria</taxon>
        <taxon>Burkholderiales</taxon>
        <taxon>Burkholderiaceae</taxon>
        <taxon>Paraburkholderia</taxon>
    </lineage>
</organism>
<dbReference type="PANTHER" id="PTHR21432">
    <property type="entry name" value="ACETYL-COA HYDROLASE-RELATED"/>
    <property type="match status" value="1"/>
</dbReference>
<gene>
    <name evidence="2" type="ORF">GNZ13_21920</name>
</gene>
<dbReference type="GO" id="GO:0006083">
    <property type="term" value="P:acetate metabolic process"/>
    <property type="evidence" value="ECO:0007669"/>
    <property type="project" value="InterPro"/>
</dbReference>
<dbReference type="Pfam" id="PF13336">
    <property type="entry name" value="AcetylCoA_hyd_C"/>
    <property type="match status" value="1"/>
</dbReference>
<keyword evidence="3" id="KW-1185">Reference proteome</keyword>